<keyword evidence="1" id="KW-0732">Signal</keyword>
<comment type="caution">
    <text evidence="2">The sequence shown here is derived from an EMBL/GenBank/DDBJ whole genome shotgun (WGS) entry which is preliminary data.</text>
</comment>
<feature type="chain" id="PRO_5013894814" description="Aromatic hydrocarbon degradation protein" evidence="1">
    <location>
        <begin position="25"/>
        <end position="374"/>
    </location>
</feature>
<feature type="signal peptide" evidence="1">
    <location>
        <begin position="1"/>
        <end position="24"/>
    </location>
</feature>
<protein>
    <recommendedName>
        <fullName evidence="4">Aromatic hydrocarbon degradation protein</fullName>
    </recommendedName>
</protein>
<accession>A0A2G1MJS9</accession>
<dbReference type="Proteomes" id="UP000221860">
    <property type="component" value="Unassembled WGS sequence"/>
</dbReference>
<gene>
    <name evidence="2" type="ORF">CJ301_00550</name>
</gene>
<dbReference type="OrthoDB" id="6679728at2"/>
<evidence type="ECO:0000313" key="3">
    <source>
        <dbReference type="Proteomes" id="UP000221860"/>
    </source>
</evidence>
<dbReference type="AlphaFoldDB" id="A0A2G1MJS9"/>
<reference evidence="2 3" key="1">
    <citation type="submission" date="2017-08" db="EMBL/GenBank/DDBJ databases">
        <title>Draft Genome Sequence of Loktanella cinnabarina Strain XM1, Isolated from Coastal Surface Water.</title>
        <authorList>
            <person name="Ma R."/>
            <person name="Wang J."/>
            <person name="Wang Q."/>
            <person name="Ma Z."/>
            <person name="Li J."/>
            <person name="Chen L."/>
        </authorList>
    </citation>
    <scope>NUCLEOTIDE SEQUENCE [LARGE SCALE GENOMIC DNA]</scope>
    <source>
        <strain evidence="2 3">XM1</strain>
    </source>
</reference>
<evidence type="ECO:0008006" key="4">
    <source>
        <dbReference type="Google" id="ProtNLM"/>
    </source>
</evidence>
<evidence type="ECO:0000256" key="1">
    <source>
        <dbReference type="SAM" id="SignalP"/>
    </source>
</evidence>
<dbReference type="SUPFAM" id="SSF56935">
    <property type="entry name" value="Porins"/>
    <property type="match status" value="1"/>
</dbReference>
<name>A0A2G1MJS9_9RHOB</name>
<dbReference type="Gene3D" id="2.40.160.60">
    <property type="entry name" value="Outer membrane protein transport protein (OMPP1/FadL/TodX)"/>
    <property type="match status" value="1"/>
</dbReference>
<dbReference type="EMBL" id="NQWH01000003">
    <property type="protein sequence ID" value="PHP29015.1"/>
    <property type="molecule type" value="Genomic_DNA"/>
</dbReference>
<dbReference type="RefSeq" id="WP_099273157.1">
    <property type="nucleotide sequence ID" value="NZ_JAZETL010000003.1"/>
</dbReference>
<organism evidence="2 3">
    <name type="scientific">Limimaricola cinnabarinus</name>
    <dbReference type="NCBI Taxonomy" id="1125964"/>
    <lineage>
        <taxon>Bacteria</taxon>
        <taxon>Pseudomonadati</taxon>
        <taxon>Pseudomonadota</taxon>
        <taxon>Alphaproteobacteria</taxon>
        <taxon>Rhodobacterales</taxon>
        <taxon>Paracoccaceae</taxon>
        <taxon>Limimaricola</taxon>
    </lineage>
</organism>
<sequence length="374" mass="39712">MKLHLSATSAMALAAALTATGASAIGLDRSNQDVTAIFEEGNVAELSFGKVFVDLSGEDNAPAMDRYDDVGDDFTNAAASLKMDFGNGFSGALIIDQPFGADISYEGEPTTPAAASVFNGTMAHLDSRAVTAVGRYRLNENVSFHAGLRREWLEADITLAGAGYAGLSGYRVELAEDGANGYLVGAAYEKPEIALRVALTYNSAIDHEFDTVETLSGNPLPPSKPTEVQTPEAWNLDMQTGIAPDTLAFANIRYATYEDTRVSPEFFSDQTGGVSLTDIDDNYSIQVGIGRRFSDMFSGQAAIGFEPEGDERISPLDPTDGKRWVSLGGAYNMEAVTVSGGVRYTMLGDAEPRGAASFEDNSALAVGMSVAYRF</sequence>
<evidence type="ECO:0000313" key="2">
    <source>
        <dbReference type="EMBL" id="PHP29015.1"/>
    </source>
</evidence>
<keyword evidence="3" id="KW-1185">Reference proteome</keyword>
<proteinExistence type="predicted"/>